<evidence type="ECO:0000313" key="3">
    <source>
        <dbReference type="EMBL" id="EME43548.1"/>
    </source>
</evidence>
<dbReference type="EMBL" id="KB446540">
    <property type="protein sequence ID" value="EME43548.1"/>
    <property type="molecule type" value="Genomic_DNA"/>
</dbReference>
<evidence type="ECO:0000256" key="2">
    <source>
        <dbReference type="SAM" id="SignalP"/>
    </source>
</evidence>
<keyword evidence="2" id="KW-0732">Signal</keyword>
<keyword evidence="4" id="KW-1185">Reference proteome</keyword>
<feature type="region of interest" description="Disordered" evidence="1">
    <location>
        <begin position="717"/>
        <end position="746"/>
    </location>
</feature>
<evidence type="ECO:0000256" key="1">
    <source>
        <dbReference type="SAM" id="MobiDB-lite"/>
    </source>
</evidence>
<feature type="compositionally biased region" description="Low complexity" evidence="1">
    <location>
        <begin position="720"/>
        <end position="744"/>
    </location>
</feature>
<sequence length="932" mass="91845">MSSRHGHPLVTYGFASLSLYLGLADGQLSVGADLGLGVNLLPSGCPSVLTVTVLPDDYTGNLVGQPTLPCLPTLVPSGDPLANLPGVVSSLLAVPTGTPTIPLAYFISSVLASLPTGVPVNLQDVIASVLAALPSETAVTNLPGVVSSILGGIPTNLPLTNLPGVISSVLDNVPDIPIATHLPGAVSSIAGALPTGLPVSSVAGDLQSEMPILTQLPGASSSILSGVTGVMTSLPGPVDSVLSELSPAVTGLTGGVDSILSNLPGVVTSVPGAVDSIVSSILGGGLPFPTPTIDIPLTSELPGALSSIIANLPSDVPTTDLPGVISSVLSSLPSNVPITSDLGNGISSALDDLTIGLPISNVGNALSSLIDSIVPTALPTNNPLTNLDPTSDPLTNLIPTNDLLTTLIPGNPLTGLIPPAATPIGTNLISTTNANGLPTLVFITPTVILPGVTVSTPSGLVFPTNLIPTFSTGLGPIISNLNSLTNVVPTNNPLTSLIPGNKGATATSQSTIPTANVFPPVTCPADSGVSYVASNGRAYQINCATDYAGYDLASSTQLDLYSCVNSCGPVAGCIGVTYQFTTSTCYYKSAISSGTASAAFAGAAPVDLSCPRADGAYYVDSTGANYQILCDVTFPSSVSLSQSAALSTREELVQRVEGDTSILGCSNTCSSLAGCIAVTKTGTTCNYISDLGISAAGSTVADSVVLVEKMIPAIDSDGQTVTSTSRPPTPPTSVSSRAVSAAANTPPPTITPSLPISSAIGGAVSSIVSGAASALSSGLGDTGNAISSVGSGAGSAVGCVVGGVGGLLGAGGACVPTTTVAATTSSISRAAIPSSRSMITTVVPVTTIITTTTVTSCSTGYFGSVVCPVVSMTSELVGSRTTIVAAPTASTLSTLTKISSSSTVSRSSSSSATSPTPTCLLTNSPLLGLVCL</sequence>
<dbReference type="HOGENOM" id="CLU_313987_0_0_1"/>
<dbReference type="STRING" id="675120.M2WNF7"/>
<name>M2WNF7_DOTSN</name>
<feature type="signal peptide" evidence="2">
    <location>
        <begin position="1"/>
        <end position="26"/>
    </location>
</feature>
<dbReference type="OMA" id="PPNVPPM"/>
<protein>
    <recommendedName>
        <fullName evidence="5">Apple domain-containing protein</fullName>
    </recommendedName>
</protein>
<evidence type="ECO:0000313" key="4">
    <source>
        <dbReference type="Proteomes" id="UP000016933"/>
    </source>
</evidence>
<proteinExistence type="predicted"/>
<dbReference type="AlphaFoldDB" id="M2WNF7"/>
<organism evidence="3 4">
    <name type="scientific">Dothistroma septosporum (strain NZE10 / CBS 128990)</name>
    <name type="common">Red band needle blight fungus</name>
    <name type="synonym">Mycosphaerella pini</name>
    <dbReference type="NCBI Taxonomy" id="675120"/>
    <lineage>
        <taxon>Eukaryota</taxon>
        <taxon>Fungi</taxon>
        <taxon>Dikarya</taxon>
        <taxon>Ascomycota</taxon>
        <taxon>Pezizomycotina</taxon>
        <taxon>Dothideomycetes</taxon>
        <taxon>Dothideomycetidae</taxon>
        <taxon>Mycosphaerellales</taxon>
        <taxon>Mycosphaerellaceae</taxon>
        <taxon>Dothistroma</taxon>
    </lineage>
</organism>
<feature type="chain" id="PRO_5004028050" description="Apple domain-containing protein" evidence="2">
    <location>
        <begin position="27"/>
        <end position="932"/>
    </location>
</feature>
<evidence type="ECO:0008006" key="5">
    <source>
        <dbReference type="Google" id="ProtNLM"/>
    </source>
</evidence>
<dbReference type="Proteomes" id="UP000016933">
    <property type="component" value="Unassembled WGS sequence"/>
</dbReference>
<accession>M2WNF7</accession>
<reference evidence="4" key="1">
    <citation type="journal article" date="2012" name="PLoS Genet.">
        <title>The genomes of the fungal plant pathogens Cladosporium fulvum and Dothistroma septosporum reveal adaptation to different hosts and lifestyles but also signatures of common ancestry.</title>
        <authorList>
            <person name="de Wit P.J.G.M."/>
            <person name="van der Burgt A."/>
            <person name="Oekmen B."/>
            <person name="Stergiopoulos I."/>
            <person name="Abd-Elsalam K.A."/>
            <person name="Aerts A.L."/>
            <person name="Bahkali A.H."/>
            <person name="Beenen H.G."/>
            <person name="Chettri P."/>
            <person name="Cox M.P."/>
            <person name="Datema E."/>
            <person name="de Vries R.P."/>
            <person name="Dhillon B."/>
            <person name="Ganley A.R."/>
            <person name="Griffiths S.A."/>
            <person name="Guo Y."/>
            <person name="Hamelin R.C."/>
            <person name="Henrissat B."/>
            <person name="Kabir M.S."/>
            <person name="Jashni M.K."/>
            <person name="Kema G."/>
            <person name="Klaubauf S."/>
            <person name="Lapidus A."/>
            <person name="Levasseur A."/>
            <person name="Lindquist E."/>
            <person name="Mehrabi R."/>
            <person name="Ohm R.A."/>
            <person name="Owen T.J."/>
            <person name="Salamov A."/>
            <person name="Schwelm A."/>
            <person name="Schijlen E."/>
            <person name="Sun H."/>
            <person name="van den Burg H.A."/>
            <person name="van Ham R.C.H.J."/>
            <person name="Zhang S."/>
            <person name="Goodwin S.B."/>
            <person name="Grigoriev I.V."/>
            <person name="Collemare J."/>
            <person name="Bradshaw R.E."/>
        </authorList>
    </citation>
    <scope>NUCLEOTIDE SEQUENCE [LARGE SCALE GENOMIC DNA]</scope>
    <source>
        <strain evidence="4">NZE10 / CBS 128990</strain>
    </source>
</reference>
<dbReference type="OrthoDB" id="3650171at2759"/>
<gene>
    <name evidence="3" type="ORF">DOTSEDRAFT_25475</name>
</gene>
<reference evidence="3 4" key="2">
    <citation type="journal article" date="2012" name="PLoS Pathog.">
        <title>Diverse lifestyles and strategies of plant pathogenesis encoded in the genomes of eighteen Dothideomycetes fungi.</title>
        <authorList>
            <person name="Ohm R.A."/>
            <person name="Feau N."/>
            <person name="Henrissat B."/>
            <person name="Schoch C.L."/>
            <person name="Horwitz B.A."/>
            <person name="Barry K.W."/>
            <person name="Condon B.J."/>
            <person name="Copeland A.C."/>
            <person name="Dhillon B."/>
            <person name="Glaser F."/>
            <person name="Hesse C.N."/>
            <person name="Kosti I."/>
            <person name="LaButti K."/>
            <person name="Lindquist E.A."/>
            <person name="Lucas S."/>
            <person name="Salamov A.A."/>
            <person name="Bradshaw R.E."/>
            <person name="Ciuffetti L."/>
            <person name="Hamelin R.C."/>
            <person name="Kema G.H.J."/>
            <person name="Lawrence C."/>
            <person name="Scott J.A."/>
            <person name="Spatafora J.W."/>
            <person name="Turgeon B.G."/>
            <person name="de Wit P.J.G.M."/>
            <person name="Zhong S."/>
            <person name="Goodwin S.B."/>
            <person name="Grigoriev I.V."/>
        </authorList>
    </citation>
    <scope>NUCLEOTIDE SEQUENCE [LARGE SCALE GENOMIC DNA]</scope>
    <source>
        <strain evidence="4">NZE10 / CBS 128990</strain>
    </source>
</reference>